<evidence type="ECO:0000313" key="2">
    <source>
        <dbReference type="EMBL" id="TYP90512.1"/>
    </source>
</evidence>
<dbReference type="Pfam" id="PF18598">
    <property type="entry name" value="TetR_C_36"/>
    <property type="match status" value="1"/>
</dbReference>
<reference evidence="2 3" key="1">
    <citation type="submission" date="2019-07" db="EMBL/GenBank/DDBJ databases">
        <title>Genomic Encyclopedia of Archaeal and Bacterial Type Strains, Phase II (KMG-II): from individual species to whole genera.</title>
        <authorList>
            <person name="Goeker M."/>
        </authorList>
    </citation>
    <scope>NUCLEOTIDE SEQUENCE [LARGE SCALE GENOMIC DNA]</scope>
    <source>
        <strain evidence="2 3">DSM 46842</strain>
    </source>
</reference>
<gene>
    <name evidence="2" type="ORF">BD833_101230</name>
</gene>
<dbReference type="AlphaFoldDB" id="A0A5S5D6W9"/>
<feature type="domain" description="QsdR TetR regulatory C-terminal" evidence="1">
    <location>
        <begin position="52"/>
        <end position="160"/>
    </location>
</feature>
<proteinExistence type="predicted"/>
<dbReference type="Proteomes" id="UP000322499">
    <property type="component" value="Unassembled WGS sequence"/>
</dbReference>
<sequence>MQGLADEIGISRVTLFRWVGSREDLLGRVLWLLTERSLTTGLRRWEAERPAGAPLCAGTGRHVNLILAEATGLRRLLDQEPTLAIRVLTDPRGPVQPGCIAFVEKLLRRDMEESGLELTVAPGDLAYALVRLNESFVYADVLAARLPDVATATRLQEALILGSSR</sequence>
<comment type="caution">
    <text evidence="2">The sequence shown here is derived from an EMBL/GenBank/DDBJ whole genome shotgun (WGS) entry which is preliminary data.</text>
</comment>
<dbReference type="EMBL" id="VNHW01000001">
    <property type="protein sequence ID" value="TYP90512.1"/>
    <property type="molecule type" value="Genomic_DNA"/>
</dbReference>
<accession>A0A5S5D6W9</accession>
<dbReference type="InterPro" id="IPR041485">
    <property type="entry name" value="TetR_C_36"/>
</dbReference>
<keyword evidence="3" id="KW-1185">Reference proteome</keyword>
<name>A0A5S5D6W9_9ACTN</name>
<evidence type="ECO:0000259" key="1">
    <source>
        <dbReference type="Pfam" id="PF18598"/>
    </source>
</evidence>
<dbReference type="Gene3D" id="1.10.357.10">
    <property type="entry name" value="Tetracycline Repressor, domain 2"/>
    <property type="match status" value="1"/>
</dbReference>
<protein>
    <submittedName>
        <fullName evidence="2">TetR family transcriptional regulator</fullName>
    </submittedName>
</protein>
<organism evidence="2 3">
    <name type="scientific">Blastococcus xanthinilyticus</name>
    <dbReference type="NCBI Taxonomy" id="1564164"/>
    <lineage>
        <taxon>Bacteria</taxon>
        <taxon>Bacillati</taxon>
        <taxon>Actinomycetota</taxon>
        <taxon>Actinomycetes</taxon>
        <taxon>Geodermatophilales</taxon>
        <taxon>Geodermatophilaceae</taxon>
        <taxon>Blastococcus</taxon>
    </lineage>
</organism>
<evidence type="ECO:0000313" key="3">
    <source>
        <dbReference type="Proteomes" id="UP000322499"/>
    </source>
</evidence>